<protein>
    <submittedName>
        <fullName evidence="1">Uncharacterized protein</fullName>
    </submittedName>
</protein>
<dbReference type="EMBL" id="LAZR01018530">
    <property type="protein sequence ID" value="KKL96059.1"/>
    <property type="molecule type" value="Genomic_DNA"/>
</dbReference>
<proteinExistence type="predicted"/>
<evidence type="ECO:0000313" key="1">
    <source>
        <dbReference type="EMBL" id="KKL96059.1"/>
    </source>
</evidence>
<name>A0A0F9GB27_9ZZZZ</name>
<reference evidence="1" key="1">
    <citation type="journal article" date="2015" name="Nature">
        <title>Complex archaea that bridge the gap between prokaryotes and eukaryotes.</title>
        <authorList>
            <person name="Spang A."/>
            <person name="Saw J.H."/>
            <person name="Jorgensen S.L."/>
            <person name="Zaremba-Niedzwiedzka K."/>
            <person name="Martijn J."/>
            <person name="Lind A.E."/>
            <person name="van Eijk R."/>
            <person name="Schleper C."/>
            <person name="Guy L."/>
            <person name="Ettema T.J."/>
        </authorList>
    </citation>
    <scope>NUCLEOTIDE SEQUENCE</scope>
</reference>
<sequence>MLVPFASYNMAYPFEDTFIMPRILSDPTEEKFSLVLYGCNAIMFIEKDFKSINDLKEYFFFIQSHINKAIDTVRFDLNKIPESLWYNNIQENIISIDNFDNYRESNKILIMKKRTLTCSNGDIVIKFIEI</sequence>
<organism evidence="1">
    <name type="scientific">marine sediment metagenome</name>
    <dbReference type="NCBI Taxonomy" id="412755"/>
    <lineage>
        <taxon>unclassified sequences</taxon>
        <taxon>metagenomes</taxon>
        <taxon>ecological metagenomes</taxon>
    </lineage>
</organism>
<accession>A0A0F9GB27</accession>
<comment type="caution">
    <text evidence="1">The sequence shown here is derived from an EMBL/GenBank/DDBJ whole genome shotgun (WGS) entry which is preliminary data.</text>
</comment>
<dbReference type="AlphaFoldDB" id="A0A0F9GB27"/>
<gene>
    <name evidence="1" type="ORF">LCGC14_1848260</name>
</gene>